<protein>
    <submittedName>
        <fullName evidence="1">Uncharacterized protein</fullName>
    </submittedName>
</protein>
<sequence length="193" mass="22646">MTFKEYTQNSLGYATPTILVDLLTFENNNAIRDDYSESFALIIDDKYGLSTWSQEPDFLNQLIPFAQADHVGSFYAIWLNKNHDINNAPIVVFGSEGDYHVVTRNLLELLQLISLDVEPMVDDDGVYYYKDEENYEPSPNLRKYKKWLREYCHLSPISTNFAAERLVDNAQEYYQEIFLDWMAPFVEKKFSYN</sequence>
<proteinExistence type="predicted"/>
<name>A0A916DUP4_9BACT</name>
<dbReference type="AlphaFoldDB" id="A0A916DUP4"/>
<accession>A0A916DUP4</accession>
<evidence type="ECO:0000313" key="1">
    <source>
        <dbReference type="EMBL" id="BDS12882.1"/>
    </source>
</evidence>
<organism evidence="1 2">
    <name type="scientific">Aureispira anguillae</name>
    <dbReference type="NCBI Taxonomy" id="2864201"/>
    <lineage>
        <taxon>Bacteria</taxon>
        <taxon>Pseudomonadati</taxon>
        <taxon>Bacteroidota</taxon>
        <taxon>Saprospiria</taxon>
        <taxon>Saprospirales</taxon>
        <taxon>Saprospiraceae</taxon>
        <taxon>Aureispira</taxon>
    </lineage>
</organism>
<dbReference type="RefSeq" id="WP_264788226.1">
    <property type="nucleotide sequence ID" value="NZ_AP026867.1"/>
</dbReference>
<keyword evidence="2" id="KW-1185">Reference proteome</keyword>
<gene>
    <name evidence="1" type="ORF">AsAng_0036070</name>
</gene>
<reference evidence="1" key="1">
    <citation type="submission" date="2022-09" db="EMBL/GenBank/DDBJ databases">
        <title>Aureispira anguillicida sp. nov., isolated from Leptocephalus of Japanese eel Anguilla japonica.</title>
        <authorList>
            <person name="Yuasa K."/>
            <person name="Mekata T."/>
            <person name="Ikunari K."/>
        </authorList>
    </citation>
    <scope>NUCLEOTIDE SEQUENCE</scope>
    <source>
        <strain evidence="1">EL160426</strain>
    </source>
</reference>
<dbReference type="KEGG" id="aup:AsAng_0036070"/>
<dbReference type="Proteomes" id="UP001060919">
    <property type="component" value="Chromosome"/>
</dbReference>
<evidence type="ECO:0000313" key="2">
    <source>
        <dbReference type="Proteomes" id="UP001060919"/>
    </source>
</evidence>
<dbReference type="EMBL" id="AP026867">
    <property type="protein sequence ID" value="BDS12882.1"/>
    <property type="molecule type" value="Genomic_DNA"/>
</dbReference>